<dbReference type="Proteomes" id="UP001283361">
    <property type="component" value="Unassembled WGS sequence"/>
</dbReference>
<name>A0AAE0Z1Y7_9GAST</name>
<dbReference type="AlphaFoldDB" id="A0AAE0Z1Y7"/>
<comment type="caution">
    <text evidence="1">The sequence shown here is derived from an EMBL/GenBank/DDBJ whole genome shotgun (WGS) entry which is preliminary data.</text>
</comment>
<gene>
    <name evidence="1" type="ORF">RRG08_015412</name>
</gene>
<sequence length="88" mass="9795">MASPSLEDRIFSLTGILQGCIDQIDVECMRVIAQEESLLTFSELDTSVMESQYRFSVLIARSTAIDISQHSKGAGNDSNYLGLTYREK</sequence>
<organism evidence="1 2">
    <name type="scientific">Elysia crispata</name>
    <name type="common">lettuce slug</name>
    <dbReference type="NCBI Taxonomy" id="231223"/>
    <lineage>
        <taxon>Eukaryota</taxon>
        <taxon>Metazoa</taxon>
        <taxon>Spiralia</taxon>
        <taxon>Lophotrochozoa</taxon>
        <taxon>Mollusca</taxon>
        <taxon>Gastropoda</taxon>
        <taxon>Heterobranchia</taxon>
        <taxon>Euthyneura</taxon>
        <taxon>Panpulmonata</taxon>
        <taxon>Sacoglossa</taxon>
        <taxon>Placobranchoidea</taxon>
        <taxon>Plakobranchidae</taxon>
        <taxon>Elysia</taxon>
    </lineage>
</organism>
<evidence type="ECO:0000313" key="2">
    <source>
        <dbReference type="Proteomes" id="UP001283361"/>
    </source>
</evidence>
<accession>A0AAE0Z1Y7</accession>
<protein>
    <submittedName>
        <fullName evidence="1">Uncharacterized protein</fullName>
    </submittedName>
</protein>
<reference evidence="1" key="1">
    <citation type="journal article" date="2023" name="G3 (Bethesda)">
        <title>A reference genome for the long-term kleptoplast-retaining sea slug Elysia crispata morphotype clarki.</title>
        <authorList>
            <person name="Eastman K.E."/>
            <person name="Pendleton A.L."/>
            <person name="Shaikh M.A."/>
            <person name="Suttiyut T."/>
            <person name="Ogas R."/>
            <person name="Tomko P."/>
            <person name="Gavelis G."/>
            <person name="Widhalm J.R."/>
            <person name="Wisecaver J.H."/>
        </authorList>
    </citation>
    <scope>NUCLEOTIDE SEQUENCE</scope>
    <source>
        <strain evidence="1">ECLA1</strain>
    </source>
</reference>
<evidence type="ECO:0000313" key="1">
    <source>
        <dbReference type="EMBL" id="KAK3761419.1"/>
    </source>
</evidence>
<dbReference type="EMBL" id="JAWDGP010004901">
    <property type="protein sequence ID" value="KAK3761419.1"/>
    <property type="molecule type" value="Genomic_DNA"/>
</dbReference>
<proteinExistence type="predicted"/>
<keyword evidence="2" id="KW-1185">Reference proteome</keyword>